<dbReference type="AlphaFoldDB" id="A0A915HL35"/>
<sequence length="36" mass="4169">MMIVDHKQRQEKAESIVEESELSKLPSSPTRKDFGH</sequence>
<evidence type="ECO:0000313" key="3">
    <source>
        <dbReference type="WBParaSite" id="nRc.2.0.1.t02683-RA"/>
    </source>
</evidence>
<evidence type="ECO:0000313" key="2">
    <source>
        <dbReference type="Proteomes" id="UP000887565"/>
    </source>
</evidence>
<keyword evidence="2" id="KW-1185">Reference proteome</keyword>
<dbReference type="WBParaSite" id="nRc.2.0.1.t02683-RA">
    <property type="protein sequence ID" value="nRc.2.0.1.t02683-RA"/>
    <property type="gene ID" value="nRc.2.0.1.g02683"/>
</dbReference>
<feature type="region of interest" description="Disordered" evidence="1">
    <location>
        <begin position="1"/>
        <end position="36"/>
    </location>
</feature>
<accession>A0A915HL35</accession>
<reference evidence="3" key="1">
    <citation type="submission" date="2022-11" db="UniProtKB">
        <authorList>
            <consortium name="WormBaseParasite"/>
        </authorList>
    </citation>
    <scope>IDENTIFICATION</scope>
</reference>
<name>A0A915HL35_ROMCU</name>
<feature type="compositionally biased region" description="Basic and acidic residues" evidence="1">
    <location>
        <begin position="1"/>
        <end position="15"/>
    </location>
</feature>
<evidence type="ECO:0000256" key="1">
    <source>
        <dbReference type="SAM" id="MobiDB-lite"/>
    </source>
</evidence>
<organism evidence="2 3">
    <name type="scientific">Romanomermis culicivorax</name>
    <name type="common">Nematode worm</name>
    <dbReference type="NCBI Taxonomy" id="13658"/>
    <lineage>
        <taxon>Eukaryota</taxon>
        <taxon>Metazoa</taxon>
        <taxon>Ecdysozoa</taxon>
        <taxon>Nematoda</taxon>
        <taxon>Enoplea</taxon>
        <taxon>Dorylaimia</taxon>
        <taxon>Mermithida</taxon>
        <taxon>Mermithoidea</taxon>
        <taxon>Mermithidae</taxon>
        <taxon>Romanomermis</taxon>
    </lineage>
</organism>
<proteinExistence type="predicted"/>
<protein>
    <submittedName>
        <fullName evidence="3">Uncharacterized protein</fullName>
    </submittedName>
</protein>
<dbReference type="Proteomes" id="UP000887565">
    <property type="component" value="Unplaced"/>
</dbReference>